<dbReference type="RefSeq" id="WP_249681944.1">
    <property type="nucleotide sequence ID" value="NZ_SGPX01000003.1"/>
</dbReference>
<evidence type="ECO:0000313" key="2">
    <source>
        <dbReference type="EMBL" id="MCL6350637.1"/>
    </source>
</evidence>
<gene>
    <name evidence="3" type="primary">vgrG</name>
    <name evidence="2" type="ORF">EXT50_05575</name>
    <name evidence="3" type="ORF">EXT53_05575</name>
</gene>
<dbReference type="EMBL" id="SGPX01000003">
    <property type="protein sequence ID" value="MCL6350637.1"/>
    <property type="molecule type" value="Genomic_DNA"/>
</dbReference>
<dbReference type="EMBL" id="SGPY01000003">
    <property type="protein sequence ID" value="MCL6368035.1"/>
    <property type="molecule type" value="Genomic_DNA"/>
</dbReference>
<accession>A0AAW5GAY6</accession>
<dbReference type="Proteomes" id="UP001057360">
    <property type="component" value="Unassembled WGS sequence"/>
</dbReference>
<dbReference type="InterPro" id="IPR006533">
    <property type="entry name" value="T6SS_Vgr_RhsGE"/>
</dbReference>
<dbReference type="SUPFAM" id="SSF69349">
    <property type="entry name" value="Phage fibre proteins"/>
    <property type="match status" value="1"/>
</dbReference>
<evidence type="ECO:0000313" key="3">
    <source>
        <dbReference type="EMBL" id="MCL6368035.1"/>
    </source>
</evidence>
<dbReference type="NCBIfam" id="TIGR01646">
    <property type="entry name" value="vgr_GE"/>
    <property type="match status" value="1"/>
</dbReference>
<dbReference type="SUPFAM" id="SSF69255">
    <property type="entry name" value="gp5 N-terminal domain-like"/>
    <property type="match status" value="1"/>
</dbReference>
<dbReference type="AlphaFoldDB" id="A0AAW5GAY6"/>
<proteinExistence type="predicted"/>
<reference evidence="3" key="1">
    <citation type="submission" date="2019-02" db="EMBL/GenBank/DDBJ databases">
        <title>New Zealand Erwinia strains with phe-tRNA free attachment sites.</title>
        <authorList>
            <person name="Nunes-Leite L."/>
            <person name="Pitman A.R."/>
        </authorList>
    </citation>
    <scope>NUCLEOTIDE SEQUENCE</scope>
    <source>
        <strain evidence="3">Ec-140</strain>
        <strain evidence="2">Ec-143</strain>
    </source>
</reference>
<keyword evidence="4" id="KW-1185">Reference proteome</keyword>
<evidence type="ECO:0000313" key="5">
    <source>
        <dbReference type="Proteomes" id="UP001057360"/>
    </source>
</evidence>
<organism evidence="3 5">
    <name type="scientific">Pectobacterium polaris</name>
    <dbReference type="NCBI Taxonomy" id="2042057"/>
    <lineage>
        <taxon>Bacteria</taxon>
        <taxon>Pseudomonadati</taxon>
        <taxon>Pseudomonadota</taxon>
        <taxon>Gammaproteobacteria</taxon>
        <taxon>Enterobacterales</taxon>
        <taxon>Pectobacteriaceae</taxon>
        <taxon>Pectobacterium</taxon>
    </lineage>
</organism>
<name>A0AAW5GAY6_9GAMM</name>
<dbReference type="Gene3D" id="2.40.50.230">
    <property type="entry name" value="Gp5 N-terminal domain"/>
    <property type="match status" value="1"/>
</dbReference>
<dbReference type="InterPro" id="IPR037026">
    <property type="entry name" value="Vgr_OB-fold_dom_sf"/>
</dbReference>
<dbReference type="InterPro" id="IPR006531">
    <property type="entry name" value="Gp5/Vgr_OB"/>
</dbReference>
<dbReference type="SUPFAM" id="SSF69279">
    <property type="entry name" value="Phage tail proteins"/>
    <property type="match status" value="1"/>
</dbReference>
<feature type="domain" description="Gp5/Type VI secretion system Vgr protein OB-fold" evidence="1">
    <location>
        <begin position="376"/>
        <end position="451"/>
    </location>
</feature>
<evidence type="ECO:0000313" key="4">
    <source>
        <dbReference type="Proteomes" id="UP001055618"/>
    </source>
</evidence>
<protein>
    <submittedName>
        <fullName evidence="3">Type VI secretion system tip protein VgrG</fullName>
    </submittedName>
</protein>
<dbReference type="Pfam" id="PF04717">
    <property type="entry name" value="Phage_base_V"/>
    <property type="match status" value="1"/>
</dbReference>
<sequence>MATSPSSNSTGVTTYTIKVGGNAIDSSIGVIAIHIYYQINHIATAEITISDGDMASQSFDISDTETFKPGSTISISAGYASDEKTIFEGIIISHGIEITSNNSTFLNIVCKDQAIAMTIAKHSQCFLAKSDSNIISGLIAKYSNVTSSVGSIADTHAELVQFNSTDWDFILTRAEANGFVVTNQSNKVTVNKPSVSGSATLVVTYGTDLMSFSAKVDARNQLSSVTATAWDSTKQNMATGTGSAQSISGQGNFSSSDLAQVLGISDYTLQTSSTVSSDSLTSWANGQLVKAMLSKVRGNVTFQGNASAKIDSLLELAGVGERYNGSHYIGGIHHNIEKGQWITIAELGMSPMWSAEYRDIGAPAASGYLPPVDGLQIGVVTKLNEDPESNYRIQIKIPTLNSESNLIWARLATYYASSGCGNFFIPEVGDEVIVGCINQDPSNPIILGSLYSSQNKMPNELTAENHIKTIVTKSKLKVIFDDENSVMTLETPNGNSIVMSDKDKSITLTDQNSNTISMGESGINITSNKDITISAKNAVKIESTGDTTVKATGDAKISGLNVSVQANTGLTLKGNATAELSCSGITTIKGAIVKIN</sequence>
<evidence type="ECO:0000259" key="1">
    <source>
        <dbReference type="Pfam" id="PF04717"/>
    </source>
</evidence>
<dbReference type="Proteomes" id="UP001055618">
    <property type="component" value="Unassembled WGS sequence"/>
</dbReference>
<comment type="caution">
    <text evidence="3">The sequence shown here is derived from an EMBL/GenBank/DDBJ whole genome shotgun (WGS) entry which is preliminary data.</text>
</comment>